<dbReference type="EMBL" id="GL945433">
    <property type="protein sequence ID" value="EGO25612.1"/>
    <property type="molecule type" value="Genomic_DNA"/>
</dbReference>
<dbReference type="KEGG" id="sla:SERLADRAFT_387845"/>
<protein>
    <submittedName>
        <fullName evidence="1">Uncharacterized protein</fullName>
    </submittedName>
</protein>
<dbReference type="GeneID" id="18811294"/>
<dbReference type="RefSeq" id="XP_007317734.1">
    <property type="nucleotide sequence ID" value="XM_007317672.1"/>
</dbReference>
<name>F8NTE0_SERL9</name>
<gene>
    <name evidence="1" type="ORF">SERLADRAFT_387845</name>
</gene>
<sequence>MKMPAVHAVYHRAISAHFTGNSECFTTIHSLAFEIASMFVSRRVSHWPWRTVVRHINDGPSPTLILLLEMCL</sequence>
<dbReference type="Proteomes" id="UP000008064">
    <property type="component" value="Unassembled WGS sequence"/>
</dbReference>
<proteinExistence type="predicted"/>
<dbReference type="HOGENOM" id="CLU_202056_0_0_1"/>
<dbReference type="AlphaFoldDB" id="F8NTE0"/>
<evidence type="ECO:0000313" key="1">
    <source>
        <dbReference type="EMBL" id="EGO25612.1"/>
    </source>
</evidence>
<accession>F8NTE0</accession>
<reference evidence="1" key="1">
    <citation type="submission" date="2011-04" db="EMBL/GenBank/DDBJ databases">
        <title>Evolution of plant cell wall degrading machinery underlies the functional diversity of forest fungi.</title>
        <authorList>
            <consortium name="US DOE Joint Genome Institute (JGI-PGF)"/>
            <person name="Eastwood D.C."/>
            <person name="Floudas D."/>
            <person name="Binder M."/>
            <person name="Majcherczyk A."/>
            <person name="Schneider P."/>
            <person name="Aerts A."/>
            <person name="Asiegbu F.O."/>
            <person name="Baker S.E."/>
            <person name="Barry K."/>
            <person name="Bendiksby M."/>
            <person name="Blumentritt M."/>
            <person name="Coutinho P.M."/>
            <person name="Cullen D."/>
            <person name="Cullen D."/>
            <person name="Gathman A."/>
            <person name="Goodell B."/>
            <person name="Henrissat B."/>
            <person name="Ihrmark K."/>
            <person name="Kauserud H."/>
            <person name="Kohler A."/>
            <person name="LaButti K."/>
            <person name="Lapidus A."/>
            <person name="Lavin J.L."/>
            <person name="Lee Y.-H."/>
            <person name="Lindquist E."/>
            <person name="Lilly W."/>
            <person name="Lucas S."/>
            <person name="Morin E."/>
            <person name="Murat C."/>
            <person name="Oguiza J.A."/>
            <person name="Park J."/>
            <person name="Pisabarro A.G."/>
            <person name="Riley R."/>
            <person name="Rosling A."/>
            <person name="Salamov A."/>
            <person name="Schmidt O."/>
            <person name="Schmutz J."/>
            <person name="Skrede I."/>
            <person name="Stenlid J."/>
            <person name="Wiebenga A."/>
            <person name="Xie X."/>
            <person name="Kues U."/>
            <person name="Hibbett D.S."/>
            <person name="Hoffmeister D."/>
            <person name="Hogberg N."/>
            <person name="Martin F."/>
            <person name="Grigoriev I.V."/>
            <person name="Watkinson S.C."/>
        </authorList>
    </citation>
    <scope>NUCLEOTIDE SEQUENCE</scope>
    <source>
        <strain evidence="1">S7.9</strain>
    </source>
</reference>
<organism>
    <name type="scientific">Serpula lacrymans var. lacrymans (strain S7.9)</name>
    <name type="common">Dry rot fungus</name>
    <dbReference type="NCBI Taxonomy" id="578457"/>
    <lineage>
        <taxon>Eukaryota</taxon>
        <taxon>Fungi</taxon>
        <taxon>Dikarya</taxon>
        <taxon>Basidiomycota</taxon>
        <taxon>Agaricomycotina</taxon>
        <taxon>Agaricomycetes</taxon>
        <taxon>Agaricomycetidae</taxon>
        <taxon>Boletales</taxon>
        <taxon>Coniophorineae</taxon>
        <taxon>Serpulaceae</taxon>
        <taxon>Serpula</taxon>
    </lineage>
</organism>